<dbReference type="AlphaFoldDB" id="A0AA42J2T3"/>
<dbReference type="RefSeq" id="WP_053985314.1">
    <property type="nucleotide sequence ID" value="NZ_JAQIFT010000068.1"/>
</dbReference>
<dbReference type="NCBIfam" id="TIGR00219">
    <property type="entry name" value="mreC"/>
    <property type="match status" value="1"/>
</dbReference>
<comment type="caution">
    <text evidence="7">The sequence shown here is derived from an EMBL/GenBank/DDBJ whole genome shotgun (WGS) entry which is preliminary data.</text>
</comment>
<dbReference type="GO" id="GO:0008360">
    <property type="term" value="P:regulation of cell shape"/>
    <property type="evidence" value="ECO:0007669"/>
    <property type="project" value="UniProtKB-KW"/>
</dbReference>
<keyword evidence="8" id="KW-1185">Reference proteome</keyword>
<sequence length="277" mass="30637">MKLSQKAKKKMIIVGISVVAALSVTVVLGVKYNISILSSIADVVTYPFKQGIHFISNQVKEVGDYFVNVENLIKENEELKLQNDRLVYQNTMLTQYKGENESLKELLSLKQRYEEYPTLGANVIAKDTSNWYKSFNIDKGLIQNIKEDDVLLADGGLVGHVTKVNPLTSVALSIIDDRSSISVKVVRTGDTGILRGDVELGNDGLCKLEIDVESEVVKGDQIITSHLSDIYPPGIPIGTVEEVTTGKNGLTQYAYIKPFVDFKHLESVLIISTDDEE</sequence>
<evidence type="ECO:0000313" key="8">
    <source>
        <dbReference type="Proteomes" id="UP001169242"/>
    </source>
</evidence>
<dbReference type="PIRSF" id="PIRSF038471">
    <property type="entry name" value="MreC"/>
    <property type="match status" value="1"/>
</dbReference>
<dbReference type="GO" id="GO:0005886">
    <property type="term" value="C:plasma membrane"/>
    <property type="evidence" value="ECO:0007669"/>
    <property type="project" value="TreeGrafter"/>
</dbReference>
<dbReference type="Gene3D" id="2.40.10.340">
    <property type="entry name" value="Rod shape-determining protein MreC, domain 1"/>
    <property type="match status" value="1"/>
</dbReference>
<dbReference type="EMBL" id="JAQIFT010000068">
    <property type="protein sequence ID" value="MDA3733655.1"/>
    <property type="molecule type" value="Genomic_DNA"/>
</dbReference>
<accession>A0AA42J2T3</accession>
<dbReference type="InterPro" id="IPR007221">
    <property type="entry name" value="MreC"/>
</dbReference>
<evidence type="ECO:0000256" key="4">
    <source>
        <dbReference type="ARBA" id="ARBA00032089"/>
    </source>
</evidence>
<dbReference type="InterPro" id="IPR055342">
    <property type="entry name" value="MreC_beta-barrel_core"/>
</dbReference>
<gene>
    <name evidence="7" type="primary">mreC</name>
    <name evidence="7" type="ORF">PBV87_19480</name>
</gene>
<dbReference type="PANTHER" id="PTHR34138">
    <property type="entry name" value="CELL SHAPE-DETERMINING PROTEIN MREC"/>
    <property type="match status" value="1"/>
</dbReference>
<reference evidence="7" key="1">
    <citation type="journal article" date="2023" name="Int. J. Syst. Evol. Microbiol.">
        <title>&lt;i&gt;Holtiella tumoricola&lt;/i&gt; gen. nov. sp. nov., isolated from a human clinical sample.</title>
        <authorList>
            <person name="Allen-Vercoe E."/>
            <person name="Daigneault M.C."/>
            <person name="Vancuren S.J."/>
            <person name="Cochrane K."/>
            <person name="O'Neal L.L."/>
            <person name="Sankaranarayanan K."/>
            <person name="Lawson P.A."/>
        </authorList>
    </citation>
    <scope>NUCLEOTIDE SEQUENCE</scope>
    <source>
        <strain evidence="7">CC70A</strain>
    </source>
</reference>
<organism evidence="7 8">
    <name type="scientific">Holtiella tumoricola</name>
    <dbReference type="NCBI Taxonomy" id="3018743"/>
    <lineage>
        <taxon>Bacteria</taxon>
        <taxon>Bacillati</taxon>
        <taxon>Bacillota</taxon>
        <taxon>Clostridia</taxon>
        <taxon>Lachnospirales</taxon>
        <taxon>Cellulosilyticaceae</taxon>
        <taxon>Holtiella</taxon>
    </lineage>
</organism>
<evidence type="ECO:0000256" key="2">
    <source>
        <dbReference type="ARBA" id="ARBA00013855"/>
    </source>
</evidence>
<dbReference type="Proteomes" id="UP001169242">
    <property type="component" value="Unassembled WGS sequence"/>
</dbReference>
<evidence type="ECO:0000256" key="3">
    <source>
        <dbReference type="ARBA" id="ARBA00022960"/>
    </source>
</evidence>
<dbReference type="Gene3D" id="2.40.10.350">
    <property type="entry name" value="Rod shape-determining protein MreC, domain 2"/>
    <property type="match status" value="1"/>
</dbReference>
<name>A0AA42J2T3_9FIRM</name>
<dbReference type="Pfam" id="PF04085">
    <property type="entry name" value="MreC"/>
    <property type="match status" value="1"/>
</dbReference>
<dbReference type="InterPro" id="IPR042177">
    <property type="entry name" value="Cell/Rod_1"/>
</dbReference>
<evidence type="ECO:0000259" key="6">
    <source>
        <dbReference type="Pfam" id="PF04085"/>
    </source>
</evidence>
<comment type="similarity">
    <text evidence="1 5">Belongs to the MreC family.</text>
</comment>
<comment type="function">
    <text evidence="5">Involved in formation and maintenance of cell shape.</text>
</comment>
<protein>
    <recommendedName>
        <fullName evidence="2 5">Cell shape-determining protein MreC</fullName>
    </recommendedName>
    <alternativeName>
        <fullName evidence="4 5">Cell shape protein MreC</fullName>
    </alternativeName>
</protein>
<dbReference type="InterPro" id="IPR042175">
    <property type="entry name" value="Cell/Rod_MreC_2"/>
</dbReference>
<evidence type="ECO:0000256" key="5">
    <source>
        <dbReference type="PIRNR" id="PIRNR038471"/>
    </source>
</evidence>
<dbReference type="PANTHER" id="PTHR34138:SF1">
    <property type="entry name" value="CELL SHAPE-DETERMINING PROTEIN MREC"/>
    <property type="match status" value="1"/>
</dbReference>
<evidence type="ECO:0000256" key="1">
    <source>
        <dbReference type="ARBA" id="ARBA00009369"/>
    </source>
</evidence>
<evidence type="ECO:0000313" key="7">
    <source>
        <dbReference type="EMBL" id="MDA3733655.1"/>
    </source>
</evidence>
<feature type="domain" description="Rod shape-determining protein MreC beta-barrel core" evidence="6">
    <location>
        <begin position="123"/>
        <end position="271"/>
    </location>
</feature>
<keyword evidence="3 5" id="KW-0133">Cell shape</keyword>
<proteinExistence type="inferred from homology"/>